<feature type="domain" description="AprE-like beta-barrel" evidence="2">
    <location>
        <begin position="72"/>
        <end position="160"/>
    </location>
</feature>
<evidence type="ECO:0000313" key="4">
    <source>
        <dbReference type="Proteomes" id="UP000035352"/>
    </source>
</evidence>
<dbReference type="RefSeq" id="WP_053013794.1">
    <property type="nucleotide sequence ID" value="NZ_CP011371.1"/>
</dbReference>
<dbReference type="PANTHER" id="PTHR30386">
    <property type="entry name" value="MEMBRANE FUSION SUBUNIT OF EMRAB-TOLC MULTIDRUG EFFLUX PUMP"/>
    <property type="match status" value="1"/>
</dbReference>
<dbReference type="EMBL" id="CP011371">
    <property type="protein sequence ID" value="AKJ30750.1"/>
    <property type="molecule type" value="Genomic_DNA"/>
</dbReference>
<gene>
    <name evidence="3" type="ORF">AAW51_4059</name>
</gene>
<dbReference type="AlphaFoldDB" id="A0A0G3BW44"/>
<dbReference type="STRING" id="413882.AAW51_4059"/>
<dbReference type="InterPro" id="IPR050739">
    <property type="entry name" value="MFP"/>
</dbReference>
<dbReference type="KEGG" id="pbh:AAW51_4059"/>
<proteinExistence type="predicted"/>
<evidence type="ECO:0000256" key="1">
    <source>
        <dbReference type="SAM" id="MobiDB-lite"/>
    </source>
</evidence>
<sequence length="183" mass="19721">MNPPLSDRRSDATLKRNQLRQEGAKAQQRTKLTQLTAPVAGTVQQLAVHTAGGVATEAQPLLVIVPRDAEMTAEVTIDNKDIGFVNAGQDAEIKLETFNFTKYGTVPAKVTWVTADAVQDEKRGAIFPATLKLSKASIDVDGKAVGLTPGMNVNAEIKTGKRRAIEYVLAPLQRQVSESLGER</sequence>
<dbReference type="PANTHER" id="PTHR30386:SF27">
    <property type="entry name" value="MEMBRANE FUSION PROTEIN (MFP) FAMILY PROTEIN"/>
    <property type="match status" value="1"/>
</dbReference>
<accession>A0A0G3BW44</accession>
<dbReference type="Proteomes" id="UP000035352">
    <property type="component" value="Chromosome"/>
</dbReference>
<dbReference type="OrthoDB" id="9775513at2"/>
<dbReference type="PRINTS" id="PR01490">
    <property type="entry name" value="RTXTOXIND"/>
</dbReference>
<protein>
    <recommendedName>
        <fullName evidence="2">AprE-like beta-barrel domain-containing protein</fullName>
    </recommendedName>
</protein>
<keyword evidence="4" id="KW-1185">Reference proteome</keyword>
<reference evidence="3 4" key="1">
    <citation type="submission" date="2015-05" db="EMBL/GenBank/DDBJ databases">
        <authorList>
            <person name="Tang B."/>
            <person name="Yu Y."/>
        </authorList>
    </citation>
    <scope>NUCLEOTIDE SEQUENCE [LARGE SCALE GENOMIC DNA]</scope>
    <source>
        <strain evidence="3 4">DSM 7029</strain>
    </source>
</reference>
<evidence type="ECO:0000259" key="2">
    <source>
        <dbReference type="Pfam" id="PF26002"/>
    </source>
</evidence>
<dbReference type="Pfam" id="PF26002">
    <property type="entry name" value="Beta-barrel_AprE"/>
    <property type="match status" value="1"/>
</dbReference>
<organism evidence="3 4">
    <name type="scientific">Caldimonas brevitalea</name>
    <dbReference type="NCBI Taxonomy" id="413882"/>
    <lineage>
        <taxon>Bacteria</taxon>
        <taxon>Pseudomonadati</taxon>
        <taxon>Pseudomonadota</taxon>
        <taxon>Betaproteobacteria</taxon>
        <taxon>Burkholderiales</taxon>
        <taxon>Sphaerotilaceae</taxon>
        <taxon>Caldimonas</taxon>
    </lineage>
</organism>
<dbReference type="Gene3D" id="2.40.30.170">
    <property type="match status" value="1"/>
</dbReference>
<evidence type="ECO:0000313" key="3">
    <source>
        <dbReference type="EMBL" id="AKJ30750.1"/>
    </source>
</evidence>
<feature type="region of interest" description="Disordered" evidence="1">
    <location>
        <begin position="1"/>
        <end position="29"/>
    </location>
</feature>
<dbReference type="PATRIC" id="fig|413882.6.peg.4237"/>
<dbReference type="InterPro" id="IPR058982">
    <property type="entry name" value="Beta-barrel_AprE"/>
</dbReference>
<feature type="compositionally biased region" description="Basic and acidic residues" evidence="1">
    <location>
        <begin position="1"/>
        <end position="14"/>
    </location>
</feature>
<name>A0A0G3BW44_9BURK</name>